<proteinExistence type="inferred from homology"/>
<dbReference type="Pfam" id="PF03358">
    <property type="entry name" value="FMN_red"/>
    <property type="match status" value="1"/>
</dbReference>
<dbReference type="Proteomes" id="UP001359559">
    <property type="component" value="Unassembled WGS sequence"/>
</dbReference>
<dbReference type="Gene3D" id="3.40.50.360">
    <property type="match status" value="1"/>
</dbReference>
<dbReference type="InterPro" id="IPR005025">
    <property type="entry name" value="FMN_Rdtase-like_dom"/>
</dbReference>
<dbReference type="GO" id="GO:0016020">
    <property type="term" value="C:membrane"/>
    <property type="evidence" value="ECO:0007669"/>
    <property type="project" value="TreeGrafter"/>
</dbReference>
<sequence>MVPEILSDLILEKLKAPPKLDDVPDIRPEQLMEADAFIFGFPSLFGMMPSQLKAFFHATSELWASQALTGIPDGIFGSTGFYGRDQELSALQIETQNFLCKEEINRVLNVRLLCTIGDVMPTSHPMQGVICEKAWDITVIFQLFSSDCYFIVSGKGLLYKFGRKPYVQDVECRATYNMSNLPITRSDSIFTTFESDIKQLVTVCIRSEF</sequence>
<evidence type="ECO:0000313" key="6">
    <source>
        <dbReference type="EMBL" id="KAK7293567.1"/>
    </source>
</evidence>
<dbReference type="PANTHER" id="PTHR30546:SF25">
    <property type="entry name" value="NAD(P)H DEHYDROGENASE (QUINONE) FQR1-LIKE 3-RELATED"/>
    <property type="match status" value="1"/>
</dbReference>
<comment type="caution">
    <text evidence="6">The sequence shown here is derived from an EMBL/GenBank/DDBJ whole genome shotgun (WGS) entry which is preliminary data.</text>
</comment>
<dbReference type="EMBL" id="JAYKXN010000004">
    <property type="protein sequence ID" value="KAK7293567.1"/>
    <property type="molecule type" value="Genomic_DNA"/>
</dbReference>
<gene>
    <name evidence="6" type="ORF">RJT34_16435</name>
</gene>
<evidence type="ECO:0000256" key="3">
    <source>
        <dbReference type="ARBA" id="ARBA00047678"/>
    </source>
</evidence>
<evidence type="ECO:0000256" key="1">
    <source>
        <dbReference type="ARBA" id="ARBA00006961"/>
    </source>
</evidence>
<comment type="catalytic activity">
    <reaction evidence="4">
        <text>a quinone + NADPH + H(+) = a quinol + NADP(+)</text>
        <dbReference type="Rhea" id="RHEA:46164"/>
        <dbReference type="ChEBI" id="CHEBI:15378"/>
        <dbReference type="ChEBI" id="CHEBI:24646"/>
        <dbReference type="ChEBI" id="CHEBI:57783"/>
        <dbReference type="ChEBI" id="CHEBI:58349"/>
        <dbReference type="ChEBI" id="CHEBI:132124"/>
        <dbReference type="EC" id="1.6.5.2"/>
    </reaction>
</comment>
<keyword evidence="7" id="KW-1185">Reference proteome</keyword>
<dbReference type="SUPFAM" id="SSF52218">
    <property type="entry name" value="Flavoproteins"/>
    <property type="match status" value="1"/>
</dbReference>
<organism evidence="6 7">
    <name type="scientific">Clitoria ternatea</name>
    <name type="common">Butterfly pea</name>
    <dbReference type="NCBI Taxonomy" id="43366"/>
    <lineage>
        <taxon>Eukaryota</taxon>
        <taxon>Viridiplantae</taxon>
        <taxon>Streptophyta</taxon>
        <taxon>Embryophyta</taxon>
        <taxon>Tracheophyta</taxon>
        <taxon>Spermatophyta</taxon>
        <taxon>Magnoliopsida</taxon>
        <taxon>eudicotyledons</taxon>
        <taxon>Gunneridae</taxon>
        <taxon>Pentapetalae</taxon>
        <taxon>rosids</taxon>
        <taxon>fabids</taxon>
        <taxon>Fabales</taxon>
        <taxon>Fabaceae</taxon>
        <taxon>Papilionoideae</taxon>
        <taxon>50 kb inversion clade</taxon>
        <taxon>NPAAA clade</taxon>
        <taxon>indigoferoid/millettioid clade</taxon>
        <taxon>Phaseoleae</taxon>
        <taxon>Clitoria</taxon>
    </lineage>
</organism>
<name>A0AAN9PDN9_CLITE</name>
<reference evidence="6 7" key="1">
    <citation type="submission" date="2024-01" db="EMBL/GenBank/DDBJ databases">
        <title>The genomes of 5 underutilized Papilionoideae crops provide insights into root nodulation and disease resistance.</title>
        <authorList>
            <person name="Yuan L."/>
        </authorList>
    </citation>
    <scope>NUCLEOTIDE SEQUENCE [LARGE SCALE GENOMIC DNA]</scope>
    <source>
        <strain evidence="6">LY-2023</strain>
        <tissue evidence="6">Leaf</tissue>
    </source>
</reference>
<dbReference type="InterPro" id="IPR029039">
    <property type="entry name" value="Flavoprotein-like_sf"/>
</dbReference>
<comment type="similarity">
    <text evidence="1">Belongs to the WrbA family.</text>
</comment>
<dbReference type="AlphaFoldDB" id="A0AAN9PDN9"/>
<dbReference type="GO" id="GO:0003955">
    <property type="term" value="F:NAD(P)H dehydrogenase (quinone) activity"/>
    <property type="evidence" value="ECO:0007669"/>
    <property type="project" value="UniProtKB-EC"/>
</dbReference>
<evidence type="ECO:0000313" key="7">
    <source>
        <dbReference type="Proteomes" id="UP001359559"/>
    </source>
</evidence>
<comment type="catalytic activity">
    <reaction evidence="3">
        <text>a quinone + NADH + H(+) = a quinol + NAD(+)</text>
        <dbReference type="Rhea" id="RHEA:46160"/>
        <dbReference type="ChEBI" id="CHEBI:15378"/>
        <dbReference type="ChEBI" id="CHEBI:24646"/>
        <dbReference type="ChEBI" id="CHEBI:57540"/>
        <dbReference type="ChEBI" id="CHEBI:57945"/>
        <dbReference type="ChEBI" id="CHEBI:132124"/>
        <dbReference type="EC" id="1.6.5.2"/>
    </reaction>
</comment>
<dbReference type="EC" id="1.6.5.2" evidence="2"/>
<evidence type="ECO:0000256" key="4">
    <source>
        <dbReference type="ARBA" id="ARBA00048983"/>
    </source>
</evidence>
<dbReference type="PANTHER" id="PTHR30546">
    <property type="entry name" value="FLAVODOXIN-RELATED PROTEIN WRBA-RELATED"/>
    <property type="match status" value="1"/>
</dbReference>
<evidence type="ECO:0000259" key="5">
    <source>
        <dbReference type="Pfam" id="PF03358"/>
    </source>
</evidence>
<protein>
    <recommendedName>
        <fullName evidence="2">NAD(P)H dehydrogenase (quinone)</fullName>
        <ecNumber evidence="2">1.6.5.2</ecNumber>
    </recommendedName>
</protein>
<evidence type="ECO:0000256" key="2">
    <source>
        <dbReference type="ARBA" id="ARBA00012648"/>
    </source>
</evidence>
<accession>A0AAN9PDN9</accession>
<feature type="domain" description="NADPH-dependent FMN reductase-like" evidence="5">
    <location>
        <begin position="21"/>
        <end position="78"/>
    </location>
</feature>